<gene>
    <name evidence="4" type="ORF">HNV11_16440</name>
</gene>
<feature type="domain" description="Peptidase M16 C-terminal" evidence="3">
    <location>
        <begin position="204"/>
        <end position="375"/>
    </location>
</feature>
<evidence type="ECO:0000259" key="2">
    <source>
        <dbReference type="Pfam" id="PF00675"/>
    </source>
</evidence>
<dbReference type="KEGG" id="stae:HNV11_16440"/>
<sequence>MKRLLLLLTGLALATTPMLAQKQTPPEGGKPRDFTLPRRQVITLDNGLKASLVPYGDVPKVTVNIFVRTGNMHEKANEIWLSDLLAQLMQEGTTSRTAQALSEEAARMGGSISVYSNFSAMVISGSVLSEFAPALVSLLADVLTNPRLPASELERLKANLKRDLTVDKSRPQSQANEKFAAVMYPDQPYGRIYPTEEMLTSYDLAKVKGFYDTQFGAQRTQVYVSGKFDKDAVEKAIRSSLGNWRKGPAMNIPVAKPATAKSFALLDRPSAPQSTLIVGLPMIDPTQPDYVPMVVTNSLLGGSFGSRITSNIRENKGYTYSPYSSISSYYRGGTWSERADVTTEHTGASIREILKEVNLLRTTAPTKAELTGIQNYESGIFVLRNSSPGGIINQLSFIDFHGLDESYLTNYVKNVMAVTPERVQQLTQKYINPQNMTMIVVGDRSKVESQLTEYKPAGKLSGSK</sequence>
<proteinExistence type="predicted"/>
<dbReference type="InterPro" id="IPR050361">
    <property type="entry name" value="MPP/UQCRC_Complex"/>
</dbReference>
<reference evidence="4 5" key="1">
    <citation type="submission" date="2020-05" db="EMBL/GenBank/DDBJ databases">
        <title>Genome sequencing of Spirosoma sp. TS118.</title>
        <authorList>
            <person name="Lee J.-H."/>
            <person name="Jeong S."/>
            <person name="Zhao L."/>
            <person name="Jung J.-H."/>
            <person name="Kim M.-K."/>
            <person name="Lim S."/>
        </authorList>
    </citation>
    <scope>NUCLEOTIDE SEQUENCE [LARGE SCALE GENOMIC DNA]</scope>
    <source>
        <strain evidence="4 5">TS118</strain>
    </source>
</reference>
<dbReference type="SUPFAM" id="SSF63411">
    <property type="entry name" value="LuxS/MPP-like metallohydrolase"/>
    <property type="match status" value="2"/>
</dbReference>
<dbReference type="Pfam" id="PF05193">
    <property type="entry name" value="Peptidase_M16_C"/>
    <property type="match status" value="1"/>
</dbReference>
<dbReference type="InterPro" id="IPR007863">
    <property type="entry name" value="Peptidase_M16_C"/>
</dbReference>
<feature type="domain" description="Peptidase M16 N-terminal" evidence="2">
    <location>
        <begin position="59"/>
        <end position="191"/>
    </location>
</feature>
<dbReference type="PANTHER" id="PTHR11851">
    <property type="entry name" value="METALLOPROTEASE"/>
    <property type="match status" value="1"/>
</dbReference>
<evidence type="ECO:0000256" key="1">
    <source>
        <dbReference type="SAM" id="SignalP"/>
    </source>
</evidence>
<dbReference type="Proteomes" id="UP000502756">
    <property type="component" value="Chromosome"/>
</dbReference>
<accession>A0A6M5YD16</accession>
<evidence type="ECO:0000259" key="3">
    <source>
        <dbReference type="Pfam" id="PF05193"/>
    </source>
</evidence>
<dbReference type="InterPro" id="IPR011249">
    <property type="entry name" value="Metalloenz_LuxS/M16"/>
</dbReference>
<keyword evidence="1" id="KW-0732">Signal</keyword>
<feature type="signal peptide" evidence="1">
    <location>
        <begin position="1"/>
        <end position="20"/>
    </location>
</feature>
<dbReference type="EMBL" id="CP053435">
    <property type="protein sequence ID" value="QJW90852.1"/>
    <property type="molecule type" value="Genomic_DNA"/>
</dbReference>
<dbReference type="RefSeq" id="WP_171740697.1">
    <property type="nucleotide sequence ID" value="NZ_CP053435.1"/>
</dbReference>
<organism evidence="4 5">
    <name type="scientific">Spirosoma taeanense</name>
    <dbReference type="NCBI Taxonomy" id="2735870"/>
    <lineage>
        <taxon>Bacteria</taxon>
        <taxon>Pseudomonadati</taxon>
        <taxon>Bacteroidota</taxon>
        <taxon>Cytophagia</taxon>
        <taxon>Cytophagales</taxon>
        <taxon>Cytophagaceae</taxon>
        <taxon>Spirosoma</taxon>
    </lineage>
</organism>
<name>A0A6M5YD16_9BACT</name>
<keyword evidence="5" id="KW-1185">Reference proteome</keyword>
<evidence type="ECO:0000313" key="5">
    <source>
        <dbReference type="Proteomes" id="UP000502756"/>
    </source>
</evidence>
<evidence type="ECO:0000313" key="4">
    <source>
        <dbReference type="EMBL" id="QJW90852.1"/>
    </source>
</evidence>
<dbReference type="PANTHER" id="PTHR11851:SF224">
    <property type="entry name" value="PROCESSING PROTEASE"/>
    <property type="match status" value="1"/>
</dbReference>
<dbReference type="Pfam" id="PF00675">
    <property type="entry name" value="Peptidase_M16"/>
    <property type="match status" value="1"/>
</dbReference>
<feature type="chain" id="PRO_5027095574" evidence="1">
    <location>
        <begin position="21"/>
        <end position="464"/>
    </location>
</feature>
<dbReference type="Gene3D" id="3.30.830.10">
    <property type="entry name" value="Metalloenzyme, LuxS/M16 peptidase-like"/>
    <property type="match status" value="2"/>
</dbReference>
<dbReference type="GO" id="GO:0046872">
    <property type="term" value="F:metal ion binding"/>
    <property type="evidence" value="ECO:0007669"/>
    <property type="project" value="InterPro"/>
</dbReference>
<protein>
    <submittedName>
        <fullName evidence="4">Insulinase family protein</fullName>
    </submittedName>
</protein>
<dbReference type="AlphaFoldDB" id="A0A6M5YD16"/>
<dbReference type="InterPro" id="IPR011765">
    <property type="entry name" value="Pept_M16_N"/>
</dbReference>